<evidence type="ECO:0000313" key="2">
    <source>
        <dbReference type="EMBL" id="QEA07350.1"/>
    </source>
</evidence>
<name>A0A5B8REQ7_9ZZZZ</name>
<reference evidence="2" key="1">
    <citation type="submission" date="2019-06" db="EMBL/GenBank/DDBJ databases">
        <authorList>
            <person name="Murdoch R.W."/>
            <person name="Fathepure B."/>
        </authorList>
    </citation>
    <scope>NUCLEOTIDE SEQUENCE</scope>
</reference>
<protein>
    <submittedName>
        <fullName evidence="2">Uncharacterized protein</fullName>
    </submittedName>
</protein>
<feature type="compositionally biased region" description="Polar residues" evidence="1">
    <location>
        <begin position="1"/>
        <end position="11"/>
    </location>
</feature>
<accession>A0A5B8REQ7</accession>
<organism evidence="2">
    <name type="scientific">uncultured organism</name>
    <dbReference type="NCBI Taxonomy" id="155900"/>
    <lineage>
        <taxon>unclassified sequences</taxon>
        <taxon>environmental samples</taxon>
    </lineage>
</organism>
<proteinExistence type="predicted"/>
<dbReference type="AlphaFoldDB" id="A0A5B8REQ7"/>
<evidence type="ECO:0000256" key="1">
    <source>
        <dbReference type="SAM" id="MobiDB-lite"/>
    </source>
</evidence>
<sequence length="249" mass="27734">MSSGITGITTEPSEDLQDLEPYQKRTAKNHASPLNSPRLERISDRIAEEVDRLNDLREDMAGLTLKDADGDANAAEELKKLRAKRAEVMAYIEELKDARATETERLRQLHHAHIAKAQDKYREGITAAHKDMHRAAKNADQKLEEARKALEKYRHTVTQMVGVCRSEFVGHQLAGTDATLKQLAPALLGLEPFKGFPHSVSGMVRPEGNYQANAEVPDRLRELPEVEPPTEDEVIDAAKAHRKAEHAAA</sequence>
<feature type="region of interest" description="Disordered" evidence="1">
    <location>
        <begin position="1"/>
        <end position="42"/>
    </location>
</feature>
<dbReference type="EMBL" id="MN079233">
    <property type="protein sequence ID" value="QEA07350.1"/>
    <property type="molecule type" value="Genomic_DNA"/>
</dbReference>
<feature type="region of interest" description="Disordered" evidence="1">
    <location>
        <begin position="209"/>
        <end position="232"/>
    </location>
</feature>
<gene>
    <name evidence="2" type="ORF">KBTEX_03699</name>
</gene>